<evidence type="ECO:0000259" key="10">
    <source>
        <dbReference type="Pfam" id="PF00884"/>
    </source>
</evidence>
<feature type="domain" description="Sulfatase N-terminal" evidence="10">
    <location>
        <begin position="253"/>
        <end position="545"/>
    </location>
</feature>
<feature type="region of interest" description="Disordered" evidence="8">
    <location>
        <begin position="658"/>
        <end position="735"/>
    </location>
</feature>
<dbReference type="EMBL" id="JBHLZY010000020">
    <property type="protein sequence ID" value="MFB9769704.1"/>
    <property type="molecule type" value="Genomic_DNA"/>
</dbReference>
<protein>
    <submittedName>
        <fullName evidence="11">LTA synthase family protein</fullName>
        <ecNumber evidence="11">2.7.8.-</ecNumber>
    </submittedName>
</protein>
<keyword evidence="11" id="KW-0808">Transferase</keyword>
<keyword evidence="4" id="KW-1003">Cell membrane</keyword>
<keyword evidence="5 9" id="KW-0812">Transmembrane</keyword>
<evidence type="ECO:0000313" key="12">
    <source>
        <dbReference type="Proteomes" id="UP001589691"/>
    </source>
</evidence>
<reference evidence="11 12" key="1">
    <citation type="submission" date="2024-09" db="EMBL/GenBank/DDBJ databases">
        <authorList>
            <person name="Sun Q."/>
            <person name="Mori K."/>
        </authorList>
    </citation>
    <scope>NUCLEOTIDE SEQUENCE [LARGE SCALE GENOMIC DNA]</scope>
    <source>
        <strain evidence="11 12">TBRC 4576</strain>
    </source>
</reference>
<dbReference type="InterPro" id="IPR050448">
    <property type="entry name" value="OpgB/LTA_synthase_biosynth"/>
</dbReference>
<evidence type="ECO:0000313" key="11">
    <source>
        <dbReference type="EMBL" id="MFB9769704.1"/>
    </source>
</evidence>
<dbReference type="Proteomes" id="UP001589691">
    <property type="component" value="Unassembled WGS sequence"/>
</dbReference>
<evidence type="ECO:0000256" key="3">
    <source>
        <dbReference type="ARBA" id="ARBA00009983"/>
    </source>
</evidence>
<evidence type="ECO:0000256" key="5">
    <source>
        <dbReference type="ARBA" id="ARBA00022692"/>
    </source>
</evidence>
<accession>A0ABV5WU95</accession>
<dbReference type="Gene3D" id="3.40.720.10">
    <property type="entry name" value="Alkaline Phosphatase, subunit A"/>
    <property type="match status" value="1"/>
</dbReference>
<comment type="caution">
    <text evidence="11">The sequence shown here is derived from an EMBL/GenBank/DDBJ whole genome shotgun (WGS) entry which is preliminary data.</text>
</comment>
<evidence type="ECO:0000256" key="6">
    <source>
        <dbReference type="ARBA" id="ARBA00022989"/>
    </source>
</evidence>
<dbReference type="InterPro" id="IPR017850">
    <property type="entry name" value="Alkaline_phosphatase_core_sf"/>
</dbReference>
<dbReference type="InterPro" id="IPR012160">
    <property type="entry name" value="LtaS-like"/>
</dbReference>
<feature type="transmembrane region" description="Helical" evidence="9">
    <location>
        <begin position="49"/>
        <end position="69"/>
    </location>
</feature>
<evidence type="ECO:0000256" key="2">
    <source>
        <dbReference type="ARBA" id="ARBA00004936"/>
    </source>
</evidence>
<sequence length="735" mass="82386">MPKFLKSTVGKVNTTFGFFTLTVVLFWLKTYIAYKTEFTLGVKGPVQEFILFLNPFPTAIVLLGIALYFRGRLKYWLMMIIDFLQTSWLFANILYYREFSDFMSAGVIKSSGAASNNLGKSLTQIIHGTDFLVYADVILLILLLAFKVIRIDPRPFKLRYAATLTMIGVALFAVDLGMSEHDRSDLLTRTFDNNYIVKYLGLNTYAGYSFYQTEKESATRAKASSSDMKSVLAYLKKNQADENVQYFGKAKGKNVFIIHLESFQQFLIDYKSDGKEVTPTLNKFYHDSSTLSFDNFYHQVAQGKTSDAEMMMENSLFGLPTGSAMTQYGSSNTFQAAPAILSQKGYTTAAFHGDVASFWNRDNAYKSWGYNYFFYSSYYKEKSDYSIGYGLKDKIFFKDSVKYLEQLPQPFYAKLITLTNHYPYTLDKQNQTIAKTKTGDSTVDGYVQTARYLDQAFAEFISYLKKAGLYKNSMIVLYGDHYGISNNHRPAIAELLGKKTVTNYDLAQFQKVPFMIHADGIKGGVNHTYGGEIDALPTIFDLLGIKNKGYIQFGTDLLSKQHNQTVAFRNGDFVSPTYSKIGSTVYDSKTGEKLTDMTAEQKQSVKQMQNHVTTELSLSDRVIQGDLLRFYTPKGFKKVDVSDYSYKVNKTLQSLKDVQKQKKTSVLSKRDGKSSESLYKTDAPELSDSDSNSDSSSSSSDSSDSSSNSDSSSDASSNSDSSTSSSSSAESSSSN</sequence>
<evidence type="ECO:0000256" key="9">
    <source>
        <dbReference type="SAM" id="Phobius"/>
    </source>
</evidence>
<organism evidence="11 12">
    <name type="scientific">Lactiplantibacillus modestisalitolerans</name>
    <dbReference type="NCBI Taxonomy" id="1457219"/>
    <lineage>
        <taxon>Bacteria</taxon>
        <taxon>Bacillati</taxon>
        <taxon>Bacillota</taxon>
        <taxon>Bacilli</taxon>
        <taxon>Lactobacillales</taxon>
        <taxon>Lactobacillaceae</taxon>
        <taxon>Lactiplantibacillus</taxon>
    </lineage>
</organism>
<name>A0ABV5WU95_9LACO</name>
<comment type="pathway">
    <text evidence="2">Cell wall biogenesis; lipoteichoic acid biosynthesis.</text>
</comment>
<dbReference type="SUPFAM" id="SSF53649">
    <property type="entry name" value="Alkaline phosphatase-like"/>
    <property type="match status" value="1"/>
</dbReference>
<keyword evidence="6 9" id="KW-1133">Transmembrane helix</keyword>
<keyword evidence="12" id="KW-1185">Reference proteome</keyword>
<keyword evidence="7 9" id="KW-0472">Membrane</keyword>
<gene>
    <name evidence="11" type="ORF">ACFFLI_07485</name>
</gene>
<feature type="transmembrane region" description="Helical" evidence="9">
    <location>
        <begin position="158"/>
        <end position="178"/>
    </location>
</feature>
<feature type="transmembrane region" description="Helical" evidence="9">
    <location>
        <begin position="76"/>
        <end position="96"/>
    </location>
</feature>
<comment type="subcellular location">
    <subcellularLocation>
        <location evidence="1">Cell membrane</location>
        <topology evidence="1">Multi-pass membrane protein</topology>
    </subcellularLocation>
</comment>
<feature type="transmembrane region" description="Helical" evidence="9">
    <location>
        <begin position="12"/>
        <end position="34"/>
    </location>
</feature>
<dbReference type="GO" id="GO:0016740">
    <property type="term" value="F:transferase activity"/>
    <property type="evidence" value="ECO:0007669"/>
    <property type="project" value="UniProtKB-KW"/>
</dbReference>
<evidence type="ECO:0000256" key="1">
    <source>
        <dbReference type="ARBA" id="ARBA00004651"/>
    </source>
</evidence>
<dbReference type="PIRSF" id="PIRSF005091">
    <property type="entry name" value="Mmb_sulf_HI1246"/>
    <property type="match status" value="1"/>
</dbReference>
<dbReference type="CDD" id="cd16015">
    <property type="entry name" value="LTA_synthase"/>
    <property type="match status" value="1"/>
</dbReference>
<evidence type="ECO:0000256" key="7">
    <source>
        <dbReference type="ARBA" id="ARBA00023136"/>
    </source>
</evidence>
<dbReference type="PANTHER" id="PTHR47371:SF3">
    <property type="entry name" value="PHOSPHOGLYCEROL TRANSFERASE I"/>
    <property type="match status" value="1"/>
</dbReference>
<evidence type="ECO:0000256" key="4">
    <source>
        <dbReference type="ARBA" id="ARBA00022475"/>
    </source>
</evidence>
<proteinExistence type="inferred from homology"/>
<dbReference type="PANTHER" id="PTHR47371">
    <property type="entry name" value="LIPOTEICHOIC ACID SYNTHASE"/>
    <property type="match status" value="1"/>
</dbReference>
<feature type="compositionally biased region" description="Low complexity" evidence="8">
    <location>
        <begin position="689"/>
        <end position="735"/>
    </location>
</feature>
<dbReference type="Gene3D" id="3.30.1120.170">
    <property type="match status" value="1"/>
</dbReference>
<evidence type="ECO:0000256" key="8">
    <source>
        <dbReference type="SAM" id="MobiDB-lite"/>
    </source>
</evidence>
<comment type="similarity">
    <text evidence="3">Belongs to the LTA synthase family.</text>
</comment>
<dbReference type="EC" id="2.7.8.-" evidence="11"/>
<feature type="transmembrane region" description="Helical" evidence="9">
    <location>
        <begin position="125"/>
        <end position="146"/>
    </location>
</feature>
<dbReference type="InterPro" id="IPR000917">
    <property type="entry name" value="Sulfatase_N"/>
</dbReference>
<dbReference type="Pfam" id="PF00884">
    <property type="entry name" value="Sulfatase"/>
    <property type="match status" value="1"/>
</dbReference>
<dbReference type="RefSeq" id="WP_137641432.1">
    <property type="nucleotide sequence ID" value="NZ_BJEA01000001.1"/>
</dbReference>